<dbReference type="InterPro" id="IPR011049">
    <property type="entry name" value="Serralysin-like_metalloprot_C"/>
</dbReference>
<dbReference type="SUPFAM" id="SSF69318">
    <property type="entry name" value="Integrin alpha N-terminal domain"/>
    <property type="match status" value="3"/>
</dbReference>
<keyword evidence="1" id="KW-0732">Signal</keyword>
<protein>
    <submittedName>
        <fullName evidence="2">VCBS repeat-containing protein</fullName>
    </submittedName>
</protein>
<comment type="caution">
    <text evidence="2">The sequence shown here is derived from an EMBL/GenBank/DDBJ whole genome shotgun (WGS) entry which is preliminary data.</text>
</comment>
<accession>A0A931H0W9</accession>
<keyword evidence="3" id="KW-1185">Reference proteome</keyword>
<dbReference type="InterPro" id="IPR018511">
    <property type="entry name" value="Hemolysin-typ_Ca-bd_CS"/>
</dbReference>
<proteinExistence type="predicted"/>
<dbReference type="Gene3D" id="2.150.10.10">
    <property type="entry name" value="Serralysin-like metalloprotease, C-terminal"/>
    <property type="match status" value="1"/>
</dbReference>
<dbReference type="InterPro" id="IPR013517">
    <property type="entry name" value="FG-GAP"/>
</dbReference>
<dbReference type="Pfam" id="PF13517">
    <property type="entry name" value="FG-GAP_3"/>
    <property type="match status" value="6"/>
</dbReference>
<dbReference type="InterPro" id="IPR001343">
    <property type="entry name" value="Hemolysn_Ca-bd"/>
</dbReference>
<reference evidence="2" key="1">
    <citation type="submission" date="2020-11" db="EMBL/GenBank/DDBJ databases">
        <title>Bacterial whole genome sequence for Caenimonas sp. DR4.4.</title>
        <authorList>
            <person name="Le V."/>
            <person name="Ko S.-R."/>
            <person name="Ahn C.-Y."/>
            <person name="Oh H.-M."/>
        </authorList>
    </citation>
    <scope>NUCLEOTIDE SEQUENCE</scope>
    <source>
        <strain evidence="2">DR4.4</strain>
    </source>
</reference>
<dbReference type="Gene3D" id="2.130.10.130">
    <property type="entry name" value="Integrin alpha, N-terminal"/>
    <property type="match status" value="2"/>
</dbReference>
<dbReference type="GO" id="GO:0005509">
    <property type="term" value="F:calcium ion binding"/>
    <property type="evidence" value="ECO:0007669"/>
    <property type="project" value="InterPro"/>
</dbReference>
<dbReference type="SUPFAM" id="SSF51120">
    <property type="entry name" value="beta-Roll"/>
    <property type="match status" value="1"/>
</dbReference>
<dbReference type="Pfam" id="PF00353">
    <property type="entry name" value="HemolysinCabind"/>
    <property type="match status" value="1"/>
</dbReference>
<dbReference type="PROSITE" id="PS00330">
    <property type="entry name" value="HEMOLYSIN_CALCIUM"/>
    <property type="match status" value="1"/>
</dbReference>
<dbReference type="PANTHER" id="PTHR44103">
    <property type="entry name" value="PROPROTEIN CONVERTASE P"/>
    <property type="match status" value="1"/>
</dbReference>
<gene>
    <name evidence="2" type="ORF">I5803_00715</name>
</gene>
<dbReference type="EMBL" id="JADWYS010000001">
    <property type="protein sequence ID" value="MBG9386530.1"/>
    <property type="molecule type" value="Genomic_DNA"/>
</dbReference>
<dbReference type="RefSeq" id="WP_196984511.1">
    <property type="nucleotide sequence ID" value="NZ_JADWYS010000001.1"/>
</dbReference>
<dbReference type="Proteomes" id="UP000651050">
    <property type="component" value="Unassembled WGS sequence"/>
</dbReference>
<sequence length="2236" mass="222390">MSAAPDTTAPHGTLVFAAPLTNPFGISDTGQIASIAFADIDHDGDLDAYSGRYYQGKVLLYLNNGTATSPAFGPEIIDPYGLGLASSNANAYSSPALVDIDNDGDLDAFLGLAFDNILYFQNTGTASAPVFPFDAPVSNPFGLAYVGDYATPTFADIDGDGDMDAFFGTGDGNTKMFLNTGTAGSPSFSAAQNNPYGLVNVGGGGKSNPAFADFDHDGDLDAFIGRSDGNTQVFVNTGTATAPVFAAPVTNGSGLSGVGQQASPSFADIDGDGDLDAFIGNFSGDTEVFLNTGTFVAPVTTPTANGTYHAGSVITLSIAFSETVIVNVAGGTPTLALETGTIDRVATYSSGSGTGTLNFTYTVMPGDKAADLDFSSASALTLNGGTIRDGAGNNAILTLAAPGAYGSLGANAALVIDTSATATVATAALSNTGSVNVQSTDTGTAYLVKTSVHVTDLASITGAADGDWNQVPIATANSNTALTLAGLADGSYKLYAVNSFGDLSAPSSGTVTIDGTGPQGPLLFASPIINNYGLGGTGNAVKLTFVDIDHDGDLDAFAGKYPGYTQFYLNEGTASAPSFLATSFNPFGLTTTDYQSGPSFADIDNDGDLDAFIGGRYGDTQYFLNSGTASAPAFDAPTANPFGLANVGYYASPAFADIDGDGDLDAFVGDGAGDTLFFENTGTASAPVFAAPSTNPFGLEDVGSYAAPTFGDFDGDGDLDALVGYGGGATELFVNTGTASHAVFAAPITNAYGLGSVGYNASPAFADLDGDGDLDVYVGSFNGNITEFRSTGGSILPVASNTPDGSYRAGSVISITVTFSENVIVDTTGGAPRLELETGATDRFATYSGGSGTSTLTFTYTVQAGDASGDLDVTSSTAFQLNGATIQDAAGNNALLTLAEPGTDFSLGHEASLVIDNVAPGATLEAGTLSGNDYAHVQSTEVGTAYLVASSVVVTDLASITSAADADWNETSIYAANYDLYLSTSGLGEGSYKLYATDAAGNLSAASAASVTIDNTGPAATLTSASINNSASVTVQSTDTGTAYLVSADIAVSDLSSILGADGAKWNAVAITAANTDTHLAATGLVDGTYLLYTADAAGNLSAVASGSVTLDSTAPTAGVPRVPGFSSPVDNAFGLGDVPSLASPTFADIDHDGDLDAFVSDFYGNTHFFLNDGSTTSPHFAADWTNPFGLTGVGNYGSTPSFADIDGDGDLDAFVGEAYGNTVFFLNSGTAGAPNFEPGVGNPFGLQGVFYNTSETFADIDNDGDLDAFLGAYGGGISFFLNQGTTSLPSFQYVGNNPFGISLGAYYEAPTFADIDGDGDLDLFIGIGYGDTYLLLNTGTATDAAFAAPVSSPYGLTGVGSHAKPVIVDINGDGQLDAFVGAQNGHTYFFLNASTFTAPLVSVSADGAYTAGDVITLSVNFSENVTVDISHGVPTLRLETGAIDRTAVYVSGSGTNTLTFAYTVAASDDTNDLDVTGTSALALNGATIRDAAGNNAVLTLLAPGADGSLGDTASIVVHTAPTATLTPATLSATGFANVRSTEKGTAYLVKTTVAVTDLASITSANGSSWNKVAIGAANADTPLATTGLTAGEYKLYTVDGGGNLSSASIDSVVIDNHAPTATLTTATLGGSGSATARSNEPGTAYLVDSSVVVTNLASITGAADASWNSVAITAANTGTALPVAGLADGSYKLYTTDAAGNLSAASAGSVTVDGTEPTATLTPASIASTGSVTVRSTEPGTAYLVKTSVAVTSVASITASPNSSWNKVAITTADSDTVLSASGLADGSYQLFTADAAGNLSASSTDFVVIDNRAPLAILTAATVSSNGSAAVRSTEVGNAYLVNTSVAVTSLASITAAADSNWNTVPITATNTGTALSAAGLVEGTYKLYTADAAGNLSAASANSVTVDNTGPTAVLLAATIANTGSVTVKSSEAGSAYLVNTSVVVTSLASITGAANASWNKVAIASADTDTALSAAGLAGGTYKLYTTDVAGNLSAASTGSVVIDSTAPAATLASAALDNTGSAVVRSSETGNAYLVDASVTVTSLASITGAADASWNTTPIASAGTDTSLSLAGLADGSYKLYTTDAAGNLSRASGGTVVINNTPGLNLTGTTGAETLTGGAGPDSLAGLGGNDTLVGLGGNDRLNGGGGADTFVFGSASGNDTVVDFAVAQGDRIQVAADINGLSLASGADVLALATDTSTGAVVQLGAGYTIKLVGVSVSELHATDFIVV</sequence>
<dbReference type="PANTHER" id="PTHR44103:SF1">
    <property type="entry name" value="PROPROTEIN CONVERTASE P"/>
    <property type="match status" value="1"/>
</dbReference>
<organism evidence="2 3">
    <name type="scientific">Caenimonas aquaedulcis</name>
    <dbReference type="NCBI Taxonomy" id="2793270"/>
    <lineage>
        <taxon>Bacteria</taxon>
        <taxon>Pseudomonadati</taxon>
        <taxon>Pseudomonadota</taxon>
        <taxon>Betaproteobacteria</taxon>
        <taxon>Burkholderiales</taxon>
        <taxon>Comamonadaceae</taxon>
        <taxon>Caenimonas</taxon>
    </lineage>
</organism>
<evidence type="ECO:0000313" key="3">
    <source>
        <dbReference type="Proteomes" id="UP000651050"/>
    </source>
</evidence>
<name>A0A931H0W9_9BURK</name>
<dbReference type="InterPro" id="IPR028994">
    <property type="entry name" value="Integrin_alpha_N"/>
</dbReference>
<evidence type="ECO:0000313" key="2">
    <source>
        <dbReference type="EMBL" id="MBG9386530.1"/>
    </source>
</evidence>
<evidence type="ECO:0000256" key="1">
    <source>
        <dbReference type="ARBA" id="ARBA00022729"/>
    </source>
</evidence>